<evidence type="ECO:0000259" key="11">
    <source>
        <dbReference type="PROSITE" id="PS51843"/>
    </source>
</evidence>
<gene>
    <name evidence="12 14" type="ORF">CBG01234</name>
    <name evidence="12" type="ORF">CBG_01234</name>
</gene>
<keyword evidence="7" id="KW-0804">Transcription</keyword>
<dbReference type="RefSeq" id="XP_002636000.1">
    <property type="nucleotide sequence ID" value="XM_002635954.1"/>
</dbReference>
<evidence type="ECO:0000259" key="10">
    <source>
        <dbReference type="PROSITE" id="PS51030"/>
    </source>
</evidence>
<evidence type="ECO:0000256" key="7">
    <source>
        <dbReference type="ARBA" id="ARBA00023163"/>
    </source>
</evidence>
<evidence type="ECO:0000313" key="14">
    <source>
        <dbReference type="WormBase" id="CBG01234"/>
    </source>
</evidence>
<dbReference type="GO" id="GO:0008270">
    <property type="term" value="F:zinc ion binding"/>
    <property type="evidence" value="ECO:0007669"/>
    <property type="project" value="UniProtKB-KW"/>
</dbReference>
<evidence type="ECO:0000256" key="3">
    <source>
        <dbReference type="ARBA" id="ARBA00022771"/>
    </source>
</evidence>
<evidence type="ECO:0000256" key="2">
    <source>
        <dbReference type="ARBA" id="ARBA00022723"/>
    </source>
</evidence>
<dbReference type="PROSITE" id="PS51030">
    <property type="entry name" value="NUCLEAR_REC_DBD_2"/>
    <property type="match status" value="1"/>
</dbReference>
<dbReference type="WormBase" id="CBG01234">
    <property type="protein sequence ID" value="CBP39537"/>
    <property type="gene ID" value="WBGene00024499"/>
</dbReference>
<evidence type="ECO:0000256" key="8">
    <source>
        <dbReference type="ARBA" id="ARBA00023170"/>
    </source>
</evidence>
<dbReference type="Gene3D" id="3.30.50.10">
    <property type="entry name" value="Erythroid Transcription Factor GATA-1, subunit A"/>
    <property type="match status" value="1"/>
</dbReference>
<dbReference type="GeneID" id="8577995"/>
<dbReference type="PANTHER" id="PTHR45680">
    <property type="entry name" value="NUCLEAR HORMONE RECEPTOR FAMILY"/>
    <property type="match status" value="1"/>
</dbReference>
<dbReference type="KEGG" id="cbr:CBG_01234"/>
<dbReference type="eggNOG" id="KOG3575">
    <property type="taxonomic scope" value="Eukaryota"/>
</dbReference>
<dbReference type="Gene3D" id="1.10.565.10">
    <property type="entry name" value="Retinoid X Receptor"/>
    <property type="match status" value="1"/>
</dbReference>
<dbReference type="PRINTS" id="PR00047">
    <property type="entry name" value="STROIDFINGER"/>
</dbReference>
<dbReference type="PANTHER" id="PTHR45680:SF2">
    <property type="entry name" value="NUCLEAR HORMONE RECEPTOR FAMILY-RELATED"/>
    <property type="match status" value="1"/>
</dbReference>
<dbReference type="PROSITE" id="PS51843">
    <property type="entry name" value="NR_LBD"/>
    <property type="match status" value="1"/>
</dbReference>
<name>A8WPW9_CAEBR</name>
<sequence>MDASTSENCTEILSDPTSPVFCQVCGLKAHGIHFGATTCRACAAFFRRVAAGANFIIKCRKGDGKCEILSYGRSCCKKCRLKKCKEIGMDIKNFQFNRDTINTSKNYTPSIAMFVGRPEFLLFCDPQNSSNITYVDLSDLLMKARKILRTCPKLAGRNRLSKLSSFMNLTGLRESQQSSFTLIPSFGYQESFSLWEHDLLLVTRWLTYFDEFRNLQPMIKIKILKYIWHIWNRLEKLVRTAIFLKNQTNSKLNYVLLTYDCIVDFKNFKVDLQWMTKYNLEQISYFIEGVGDVDMFSTIQPILDLDPTDIEFNYMLAQVSFSFAAKRLGGEYAEVAEKLLKILADDLHEYYTEIGLLRYSERVVKMMKVNNSLIEPEMFEEIIIPKSKNLIIPKLQNLRISESQNLRISESQNLRISESQNLRISESQNLRTSESHNLTISQSQNLKISESQNLTISQSISFPVFLGININHLA</sequence>
<keyword evidence="9" id="KW-0539">Nucleus</keyword>
<feature type="domain" description="Nuclear receptor" evidence="10">
    <location>
        <begin position="19"/>
        <end position="96"/>
    </location>
</feature>
<evidence type="ECO:0000256" key="1">
    <source>
        <dbReference type="ARBA" id="ARBA00005993"/>
    </source>
</evidence>
<dbReference type="InterPro" id="IPR001628">
    <property type="entry name" value="Znf_hrmn_rcpt"/>
</dbReference>
<keyword evidence="6" id="KW-0238">DNA-binding</keyword>
<evidence type="ECO:0000256" key="6">
    <source>
        <dbReference type="ARBA" id="ARBA00023125"/>
    </source>
</evidence>
<reference evidence="12 13" key="1">
    <citation type="journal article" date="2003" name="PLoS Biol.">
        <title>The genome sequence of Caenorhabditis briggsae: a platform for comparative genomics.</title>
        <authorList>
            <person name="Stein L.D."/>
            <person name="Bao Z."/>
            <person name="Blasiar D."/>
            <person name="Blumenthal T."/>
            <person name="Brent M.R."/>
            <person name="Chen N."/>
            <person name="Chinwalla A."/>
            <person name="Clarke L."/>
            <person name="Clee C."/>
            <person name="Coghlan A."/>
            <person name="Coulson A."/>
            <person name="D'Eustachio P."/>
            <person name="Fitch D.H."/>
            <person name="Fulton L.A."/>
            <person name="Fulton R.E."/>
            <person name="Griffiths-Jones S."/>
            <person name="Harris T.W."/>
            <person name="Hillier L.W."/>
            <person name="Kamath R."/>
            <person name="Kuwabara P.E."/>
            <person name="Mardis E.R."/>
            <person name="Marra M.A."/>
            <person name="Miner T.L."/>
            <person name="Minx P."/>
            <person name="Mullikin J.C."/>
            <person name="Plumb R.W."/>
            <person name="Rogers J."/>
            <person name="Schein J.E."/>
            <person name="Sohrmann M."/>
            <person name="Spieth J."/>
            <person name="Stajich J.E."/>
            <person name="Wei C."/>
            <person name="Willey D."/>
            <person name="Wilson R.K."/>
            <person name="Durbin R."/>
            <person name="Waterston R.H."/>
        </authorList>
    </citation>
    <scope>NUCLEOTIDE SEQUENCE [LARGE SCALE GENOMIC DNA]</scope>
    <source>
        <strain evidence="12 13">AF16</strain>
    </source>
</reference>
<evidence type="ECO:0000256" key="5">
    <source>
        <dbReference type="ARBA" id="ARBA00023015"/>
    </source>
</evidence>
<dbReference type="InterPro" id="IPR051152">
    <property type="entry name" value="C.elegans_Orphan_NR"/>
</dbReference>
<dbReference type="SMART" id="SM00399">
    <property type="entry name" value="ZnF_C4"/>
    <property type="match status" value="1"/>
</dbReference>
<accession>A8WPW9</accession>
<keyword evidence="5" id="KW-0805">Transcription regulation</keyword>
<keyword evidence="4" id="KW-0862">Zinc</keyword>
<evidence type="ECO:0000313" key="13">
    <source>
        <dbReference type="Proteomes" id="UP000008549"/>
    </source>
</evidence>
<dbReference type="GO" id="GO:0003700">
    <property type="term" value="F:DNA-binding transcription factor activity"/>
    <property type="evidence" value="ECO:0007669"/>
    <property type="project" value="InterPro"/>
</dbReference>
<proteinExistence type="inferred from homology"/>
<dbReference type="GO" id="GO:0043565">
    <property type="term" value="F:sequence-specific DNA binding"/>
    <property type="evidence" value="ECO:0007669"/>
    <property type="project" value="InterPro"/>
</dbReference>
<dbReference type="HOGENOM" id="CLU_007368_7_1_1"/>
<comment type="similarity">
    <text evidence="1">Belongs to the nuclear hormone receptor family.</text>
</comment>
<keyword evidence="3" id="KW-0863">Zinc-finger</keyword>
<dbReference type="SUPFAM" id="SSF57716">
    <property type="entry name" value="Glucocorticoid receptor-like (DNA-binding domain)"/>
    <property type="match status" value="1"/>
</dbReference>
<keyword evidence="2" id="KW-0479">Metal-binding</keyword>
<dbReference type="Pfam" id="PF00105">
    <property type="entry name" value="zf-C4"/>
    <property type="match status" value="1"/>
</dbReference>
<dbReference type="InterPro" id="IPR035500">
    <property type="entry name" value="NHR-like_dom_sf"/>
</dbReference>
<dbReference type="Proteomes" id="UP000008549">
    <property type="component" value="Unassembled WGS sequence"/>
</dbReference>
<keyword evidence="8" id="KW-0675">Receptor</keyword>
<evidence type="ECO:0000256" key="4">
    <source>
        <dbReference type="ARBA" id="ARBA00022833"/>
    </source>
</evidence>
<dbReference type="EMBL" id="HE601256">
    <property type="protein sequence ID" value="CAP22527.1"/>
    <property type="molecule type" value="Genomic_DNA"/>
</dbReference>
<reference evidence="12 13" key="2">
    <citation type="journal article" date="2011" name="PLoS Genet.">
        <title>Caenorhabditis briggsae recombinant inbred line genotypes reveal inter-strain incompatibility and the evolution of recombination.</title>
        <authorList>
            <person name="Ross J.A."/>
            <person name="Koboldt D.C."/>
            <person name="Staisch J.E."/>
            <person name="Chamberlin H.M."/>
            <person name="Gupta B.P."/>
            <person name="Miller R.D."/>
            <person name="Baird S.E."/>
            <person name="Haag E.S."/>
        </authorList>
    </citation>
    <scope>NUCLEOTIDE SEQUENCE [LARGE SCALE GENOMIC DNA]</scope>
    <source>
        <strain evidence="12 13">AF16</strain>
    </source>
</reference>
<dbReference type="InterPro" id="IPR013088">
    <property type="entry name" value="Znf_NHR/GATA"/>
</dbReference>
<keyword evidence="13" id="KW-1185">Reference proteome</keyword>
<feature type="domain" description="NR LBD" evidence="11">
    <location>
        <begin position="164"/>
        <end position="428"/>
    </location>
</feature>
<dbReference type="SMART" id="SM00430">
    <property type="entry name" value="HOLI"/>
    <property type="match status" value="1"/>
</dbReference>
<dbReference type="InterPro" id="IPR000536">
    <property type="entry name" value="Nucl_hrmn_rcpt_lig-bd"/>
</dbReference>
<organism evidence="12 13">
    <name type="scientific">Caenorhabditis briggsae</name>
    <dbReference type="NCBI Taxonomy" id="6238"/>
    <lineage>
        <taxon>Eukaryota</taxon>
        <taxon>Metazoa</taxon>
        <taxon>Ecdysozoa</taxon>
        <taxon>Nematoda</taxon>
        <taxon>Chromadorea</taxon>
        <taxon>Rhabditida</taxon>
        <taxon>Rhabditina</taxon>
        <taxon>Rhabditomorpha</taxon>
        <taxon>Rhabditoidea</taxon>
        <taxon>Rhabditidae</taxon>
        <taxon>Peloderinae</taxon>
        <taxon>Caenorhabditis</taxon>
    </lineage>
</organism>
<dbReference type="InParanoid" id="A8WPW9"/>
<protein>
    <submittedName>
        <fullName evidence="12">Protein CBG01234</fullName>
    </submittedName>
</protein>
<dbReference type="CTD" id="8577995"/>
<evidence type="ECO:0000313" key="12">
    <source>
        <dbReference type="EMBL" id="CAP22527.1"/>
    </source>
</evidence>
<evidence type="ECO:0000256" key="9">
    <source>
        <dbReference type="ARBA" id="ARBA00023242"/>
    </source>
</evidence>
<dbReference type="AlphaFoldDB" id="A8WPW9"/>
<dbReference type="Pfam" id="PF00104">
    <property type="entry name" value="Hormone_recep"/>
    <property type="match status" value="1"/>
</dbReference>
<dbReference type="SUPFAM" id="SSF48508">
    <property type="entry name" value="Nuclear receptor ligand-binding domain"/>
    <property type="match status" value="1"/>
</dbReference>
<dbReference type="OMA" id="IILARNC"/>